<sequence length="215" mass="24037">MGTCQKEELELISTSKISQYYKKGQSIFQTNNRLPGLYCIHQGKVKVSRVSSDGKEQIMRLAQEGDALGYRSLMVGNTATTSAIALSDCVVCLIPRPDFFSIIGQNPQFSIELTKLLAKDLGRMEERMMHAAFKPVRGRLAEALLLLHDLFQPATEMRFSIPVTREDLAALTSTAKETVSRLLSEFREEGLVATYGSRITILNLEKLTRLSALYE</sequence>
<proteinExistence type="predicted"/>
<dbReference type="EMBL" id="JACSCY010000013">
    <property type="protein sequence ID" value="MBC6612259.1"/>
    <property type="molecule type" value="Genomic_DNA"/>
</dbReference>
<evidence type="ECO:0000259" key="5">
    <source>
        <dbReference type="PROSITE" id="PS51063"/>
    </source>
</evidence>
<evidence type="ECO:0000313" key="7">
    <source>
        <dbReference type="Proteomes" id="UP000622017"/>
    </source>
</evidence>
<keyword evidence="3" id="KW-0804">Transcription</keyword>
<dbReference type="PROSITE" id="PS50042">
    <property type="entry name" value="CNMP_BINDING_3"/>
    <property type="match status" value="1"/>
</dbReference>
<keyword evidence="2" id="KW-0238">DNA-binding</keyword>
<dbReference type="SUPFAM" id="SSF46785">
    <property type="entry name" value="Winged helix' DNA-binding domain"/>
    <property type="match status" value="1"/>
</dbReference>
<name>A0ABR7MMF8_9BACT</name>
<dbReference type="InterPro" id="IPR018490">
    <property type="entry name" value="cNMP-bd_dom_sf"/>
</dbReference>
<protein>
    <submittedName>
        <fullName evidence="6">Crp/Fnr family transcriptional regulator</fullName>
    </submittedName>
</protein>
<dbReference type="InterPro" id="IPR012318">
    <property type="entry name" value="HTH_CRP"/>
</dbReference>
<dbReference type="CDD" id="cd00038">
    <property type="entry name" value="CAP_ED"/>
    <property type="match status" value="1"/>
</dbReference>
<dbReference type="Gene3D" id="2.60.120.10">
    <property type="entry name" value="Jelly Rolls"/>
    <property type="match status" value="1"/>
</dbReference>
<evidence type="ECO:0000313" key="6">
    <source>
        <dbReference type="EMBL" id="MBC6612259.1"/>
    </source>
</evidence>
<keyword evidence="7" id="KW-1185">Reference proteome</keyword>
<dbReference type="SUPFAM" id="SSF51206">
    <property type="entry name" value="cAMP-binding domain-like"/>
    <property type="match status" value="1"/>
</dbReference>
<dbReference type="CDD" id="cd00092">
    <property type="entry name" value="HTH_CRP"/>
    <property type="match status" value="1"/>
</dbReference>
<dbReference type="InterPro" id="IPR050397">
    <property type="entry name" value="Env_Response_Regulators"/>
</dbReference>
<dbReference type="RefSeq" id="WP_187320519.1">
    <property type="nucleotide sequence ID" value="NZ_JACSCY010000013.1"/>
</dbReference>
<evidence type="ECO:0000256" key="2">
    <source>
        <dbReference type="ARBA" id="ARBA00023125"/>
    </source>
</evidence>
<evidence type="ECO:0000256" key="1">
    <source>
        <dbReference type="ARBA" id="ARBA00023015"/>
    </source>
</evidence>
<accession>A0ABR7MMF8</accession>
<dbReference type="Gene3D" id="1.10.10.10">
    <property type="entry name" value="Winged helix-like DNA-binding domain superfamily/Winged helix DNA-binding domain"/>
    <property type="match status" value="1"/>
</dbReference>
<reference evidence="6 7" key="1">
    <citation type="submission" date="2020-08" db="EMBL/GenBank/DDBJ databases">
        <title>Hymenobacter sp.</title>
        <authorList>
            <person name="Kim M.K."/>
        </authorList>
    </citation>
    <scope>NUCLEOTIDE SEQUENCE [LARGE SCALE GENOMIC DNA]</scope>
    <source>
        <strain evidence="6 7">BT507</strain>
    </source>
</reference>
<gene>
    <name evidence="6" type="ORF">H8B15_15125</name>
</gene>
<feature type="domain" description="Cyclic nucleotide-binding" evidence="4">
    <location>
        <begin position="1"/>
        <end position="120"/>
    </location>
</feature>
<dbReference type="InterPro" id="IPR036388">
    <property type="entry name" value="WH-like_DNA-bd_sf"/>
</dbReference>
<organism evidence="6 7">
    <name type="scientific">Hymenobacter citatus</name>
    <dbReference type="NCBI Taxonomy" id="2763506"/>
    <lineage>
        <taxon>Bacteria</taxon>
        <taxon>Pseudomonadati</taxon>
        <taxon>Bacteroidota</taxon>
        <taxon>Cytophagia</taxon>
        <taxon>Cytophagales</taxon>
        <taxon>Hymenobacteraceae</taxon>
        <taxon>Hymenobacter</taxon>
    </lineage>
</organism>
<dbReference type="PRINTS" id="PR00034">
    <property type="entry name" value="HTHCRP"/>
</dbReference>
<feature type="domain" description="HTH crp-type" evidence="5">
    <location>
        <begin position="134"/>
        <end position="205"/>
    </location>
</feature>
<dbReference type="SMART" id="SM00100">
    <property type="entry name" value="cNMP"/>
    <property type="match status" value="1"/>
</dbReference>
<dbReference type="PANTHER" id="PTHR24567">
    <property type="entry name" value="CRP FAMILY TRANSCRIPTIONAL REGULATORY PROTEIN"/>
    <property type="match status" value="1"/>
</dbReference>
<dbReference type="Pfam" id="PF13545">
    <property type="entry name" value="HTH_Crp_2"/>
    <property type="match status" value="1"/>
</dbReference>
<dbReference type="InterPro" id="IPR014710">
    <property type="entry name" value="RmlC-like_jellyroll"/>
</dbReference>
<evidence type="ECO:0000259" key="4">
    <source>
        <dbReference type="PROSITE" id="PS50042"/>
    </source>
</evidence>
<dbReference type="Proteomes" id="UP000622017">
    <property type="component" value="Unassembled WGS sequence"/>
</dbReference>
<dbReference type="InterPro" id="IPR000595">
    <property type="entry name" value="cNMP-bd_dom"/>
</dbReference>
<dbReference type="SMART" id="SM00419">
    <property type="entry name" value="HTH_CRP"/>
    <property type="match status" value="1"/>
</dbReference>
<dbReference type="Pfam" id="PF00027">
    <property type="entry name" value="cNMP_binding"/>
    <property type="match status" value="1"/>
</dbReference>
<comment type="caution">
    <text evidence="6">The sequence shown here is derived from an EMBL/GenBank/DDBJ whole genome shotgun (WGS) entry which is preliminary data.</text>
</comment>
<evidence type="ECO:0000256" key="3">
    <source>
        <dbReference type="ARBA" id="ARBA00023163"/>
    </source>
</evidence>
<dbReference type="PANTHER" id="PTHR24567:SF74">
    <property type="entry name" value="HTH-TYPE TRANSCRIPTIONAL REGULATOR ARCR"/>
    <property type="match status" value="1"/>
</dbReference>
<dbReference type="InterPro" id="IPR036390">
    <property type="entry name" value="WH_DNA-bd_sf"/>
</dbReference>
<dbReference type="PROSITE" id="PS51063">
    <property type="entry name" value="HTH_CRP_2"/>
    <property type="match status" value="1"/>
</dbReference>
<keyword evidence="1" id="KW-0805">Transcription regulation</keyword>